<dbReference type="PROSITE" id="PS50122">
    <property type="entry name" value="CHEB"/>
    <property type="match status" value="1"/>
</dbReference>
<dbReference type="AlphaFoldDB" id="A0A538U2K9"/>
<dbReference type="Pfam" id="PF01739">
    <property type="entry name" value="CheR"/>
    <property type="match status" value="1"/>
</dbReference>
<feature type="coiled-coil region" evidence="2">
    <location>
        <begin position="683"/>
        <end position="742"/>
    </location>
</feature>
<dbReference type="GO" id="GO:0046983">
    <property type="term" value="F:protein dimerization activity"/>
    <property type="evidence" value="ECO:0007669"/>
    <property type="project" value="InterPro"/>
</dbReference>
<dbReference type="SMART" id="SM00065">
    <property type="entry name" value="GAF"/>
    <property type="match status" value="1"/>
</dbReference>
<dbReference type="InterPro" id="IPR000780">
    <property type="entry name" value="CheR_MeTrfase"/>
</dbReference>
<dbReference type="GO" id="GO:0000155">
    <property type="term" value="F:phosphorelay sensor kinase activity"/>
    <property type="evidence" value="ECO:0007669"/>
    <property type="project" value="InterPro"/>
</dbReference>
<feature type="active site" evidence="1">
    <location>
        <position position="164"/>
    </location>
</feature>
<feature type="compositionally biased region" description="Basic residues" evidence="3">
    <location>
        <begin position="1"/>
        <end position="21"/>
    </location>
</feature>
<evidence type="ECO:0008006" key="9">
    <source>
        <dbReference type="Google" id="ProtNLM"/>
    </source>
</evidence>
<feature type="active site" evidence="1">
    <location>
        <position position="72"/>
    </location>
</feature>
<dbReference type="InterPro" id="IPR022641">
    <property type="entry name" value="CheR_N"/>
</dbReference>
<dbReference type="Pfam" id="PF02518">
    <property type="entry name" value="HATPase_c"/>
    <property type="match status" value="1"/>
</dbReference>
<evidence type="ECO:0000259" key="5">
    <source>
        <dbReference type="PROSITE" id="PS50122"/>
    </source>
</evidence>
<evidence type="ECO:0000313" key="7">
    <source>
        <dbReference type="EMBL" id="TMQ69999.1"/>
    </source>
</evidence>
<dbReference type="InterPro" id="IPR000673">
    <property type="entry name" value="Sig_transdc_resp-reg_Me-estase"/>
</dbReference>
<dbReference type="Proteomes" id="UP000319771">
    <property type="component" value="Unassembled WGS sequence"/>
</dbReference>
<dbReference type="InterPro" id="IPR011712">
    <property type="entry name" value="Sig_transdc_His_kin_sub3_dim/P"/>
</dbReference>
<dbReference type="Gene3D" id="1.20.5.1930">
    <property type="match status" value="1"/>
</dbReference>
<dbReference type="Gene3D" id="3.40.50.180">
    <property type="entry name" value="Methylesterase CheB, C-terminal domain"/>
    <property type="match status" value="1"/>
</dbReference>
<dbReference type="CDD" id="cd16917">
    <property type="entry name" value="HATPase_UhpB-NarQ-NarX-like"/>
    <property type="match status" value="1"/>
</dbReference>
<dbReference type="GO" id="GO:0000156">
    <property type="term" value="F:phosphorelay response regulator activity"/>
    <property type="evidence" value="ECO:0007669"/>
    <property type="project" value="InterPro"/>
</dbReference>
<reference evidence="7 8" key="1">
    <citation type="journal article" date="2019" name="Nat. Microbiol.">
        <title>Mediterranean grassland soil C-N compound turnover is dependent on rainfall and depth, and is mediated by genomically divergent microorganisms.</title>
        <authorList>
            <person name="Diamond S."/>
            <person name="Andeer P.F."/>
            <person name="Li Z."/>
            <person name="Crits-Christoph A."/>
            <person name="Burstein D."/>
            <person name="Anantharaman K."/>
            <person name="Lane K.R."/>
            <person name="Thomas B.C."/>
            <person name="Pan C."/>
            <person name="Northen T.R."/>
            <person name="Banfield J.F."/>
        </authorList>
    </citation>
    <scope>NUCLEOTIDE SEQUENCE [LARGE SCALE GENOMIC DNA]</scope>
    <source>
        <strain evidence="7">WS_11</strain>
    </source>
</reference>
<keyword evidence="1" id="KW-0378">Hydrolase</keyword>
<sequence>MAVRRSRVSRKRSPSRARRAATRVPVPPARLADRAQVTVAVVGASAGGVEAAQVLFSRLPESTGIAFVLILHLDPKRESFVDHVIASHTSIPVVLAQDNMRLEPDRIHVAAPGRPMTLRDGVLKLGSLEGSREDRLPIDHFLRSVASDQGSRACCVILSGSGSDGARGIRDIVAAGGVTIVQDPATAGFDGMPQSAIATGLAEYVLPIAEIPAVLLRCAGRDPGAASPGQEADDTARLSGLLALVRARSGLNFEAYKKSTLMRRVHRRMELRHLDHLADFLALLRDNVEEVRALVRDFLIGVTDFFREPAAWATLERNVIRPLVRQADPGRPIRVWVAGCATGQEAYGVAMLFIEHIEASGRPIGLQVFASDVSEEAIATAREGRYPKSIESRVAGPRLRRFFARQPHDHHWQVRKELRESVIFATHSRNLLIYLEPETQQRVLKLFHFGLQSEGFLFLGPAESVGEHEGRFRAVSKKWRIFRRVSAASSLRAELPMLPRGIARREPQLAAPRQTPMRQQRLAELAQRLVLERFAPATVLVNGQNETLNFSGPTEGYLRHPRGSPTHDLLLLAREGLSAKLREALASTAARNAAVTVGDLRVKRGSTFHPVRFTVLPLPVPDGETGPVSLVVFEEEARPLSVPRQHPHVTESGIIRQLEDDLLVARGDLKTSLEQLESSLEESRVANEEVMSVNEELQSTNEELETSREELQSLNEELGTVNTQLQSKVGELEHTNNDLNNLLASTEIATLCVDRQHCIKWFTPATTNLLSLLPSDRGRSIGDFASRFHDGDLVASIDAVLHNLTPLEQTLLANNGRWYIQRVLPYRTEEDRIAGVVVTFTDITNARKAESDLEALNQTLEHRVEERTLHLRLVQQAAVVANEARTLDTALAQTLELVCRNGGWVLGYALLAELNDPDTFLDSGVWWQATSQEYGAFRRCIEGRRYSAGSDPTGHVIEYGEGRWIPNLSGWEPPVCAEAAVAAGLQSALILPVLVGRRTVALLNVFSDRRLEVDEAALAVMTQVAAQLGRAVERARFDRRLADLTDEERRQLGQEVHDGIGQQLVGLGMLATSLRQALEAKGAQGAAEAAEVVAAIDEARAQVRALTKGLLPVQVEKDALLGALEGLAAQFSLLAGVDCRFIAEDTIVIPDGATATHLYRIAQEAIRNSVEHGHARHVTISLEDKDRIRLTVRDDGVGMTMAERFTGNGLRIMRYRADLIGAALDTASTAGEGVVVTCVVPHGASRGNIVAAPAVAVNGPSREEQRG</sequence>
<proteinExistence type="predicted"/>
<dbReference type="SUPFAM" id="SSF55785">
    <property type="entry name" value="PYP-like sensor domain (PAS domain)"/>
    <property type="match status" value="1"/>
</dbReference>
<dbReference type="SUPFAM" id="SSF47757">
    <property type="entry name" value="Chemotaxis receptor methyltransferase CheR, N-terminal domain"/>
    <property type="match status" value="1"/>
</dbReference>
<dbReference type="EMBL" id="VBPB01000260">
    <property type="protein sequence ID" value="TMQ69999.1"/>
    <property type="molecule type" value="Genomic_DNA"/>
</dbReference>
<dbReference type="InterPro" id="IPR029063">
    <property type="entry name" value="SAM-dependent_MTases_sf"/>
</dbReference>
<dbReference type="InterPro" id="IPR003018">
    <property type="entry name" value="GAF"/>
</dbReference>
<dbReference type="SMART" id="SM00387">
    <property type="entry name" value="HATPase_c"/>
    <property type="match status" value="1"/>
</dbReference>
<dbReference type="PROSITE" id="PS50113">
    <property type="entry name" value="PAC"/>
    <property type="match status" value="1"/>
</dbReference>
<dbReference type="GO" id="GO:0008984">
    <property type="term" value="F:protein-glutamate methylesterase activity"/>
    <property type="evidence" value="ECO:0007669"/>
    <property type="project" value="InterPro"/>
</dbReference>
<evidence type="ECO:0000256" key="3">
    <source>
        <dbReference type="SAM" id="MobiDB-lite"/>
    </source>
</evidence>
<dbReference type="GO" id="GO:0016020">
    <property type="term" value="C:membrane"/>
    <property type="evidence" value="ECO:0007669"/>
    <property type="project" value="InterPro"/>
</dbReference>
<feature type="active site" evidence="1">
    <location>
        <position position="45"/>
    </location>
</feature>
<dbReference type="InterPro" id="IPR022642">
    <property type="entry name" value="CheR_C"/>
</dbReference>
<feature type="domain" description="CheR-type methyltransferase" evidence="6">
    <location>
        <begin position="241"/>
        <end position="465"/>
    </location>
</feature>
<dbReference type="SUPFAM" id="SSF55874">
    <property type="entry name" value="ATPase domain of HSP90 chaperone/DNA topoisomerase II/histidine kinase"/>
    <property type="match status" value="1"/>
</dbReference>
<evidence type="ECO:0000259" key="6">
    <source>
        <dbReference type="PROSITE" id="PS50123"/>
    </source>
</evidence>
<dbReference type="PRINTS" id="PR00996">
    <property type="entry name" value="CHERMTFRASE"/>
</dbReference>
<dbReference type="InterPro" id="IPR003594">
    <property type="entry name" value="HATPase_dom"/>
</dbReference>
<dbReference type="PANTHER" id="PTHR24422">
    <property type="entry name" value="CHEMOTAXIS PROTEIN METHYLTRANSFERASE"/>
    <property type="match status" value="1"/>
</dbReference>
<protein>
    <recommendedName>
        <fullName evidence="9">GAF domain-containing protein</fullName>
    </recommendedName>
</protein>
<dbReference type="GO" id="GO:0005737">
    <property type="term" value="C:cytoplasm"/>
    <property type="evidence" value="ECO:0007669"/>
    <property type="project" value="InterPro"/>
</dbReference>
<comment type="caution">
    <text evidence="7">The sequence shown here is derived from an EMBL/GenBank/DDBJ whole genome shotgun (WGS) entry which is preliminary data.</text>
</comment>
<dbReference type="SMART" id="SM00138">
    <property type="entry name" value="MeTrc"/>
    <property type="match status" value="1"/>
</dbReference>
<dbReference type="Pfam" id="PF03705">
    <property type="entry name" value="CheR_N"/>
    <property type="match status" value="1"/>
</dbReference>
<dbReference type="InterPro" id="IPR029016">
    <property type="entry name" value="GAF-like_dom_sf"/>
</dbReference>
<dbReference type="InterPro" id="IPR036890">
    <property type="entry name" value="HATPase_C_sf"/>
</dbReference>
<dbReference type="SUPFAM" id="SSF53335">
    <property type="entry name" value="S-adenosyl-L-methionine-dependent methyltransferases"/>
    <property type="match status" value="1"/>
</dbReference>
<dbReference type="Pfam" id="PF01339">
    <property type="entry name" value="CheB_methylest"/>
    <property type="match status" value="1"/>
</dbReference>
<dbReference type="SUPFAM" id="SSF55781">
    <property type="entry name" value="GAF domain-like"/>
    <property type="match status" value="1"/>
</dbReference>
<dbReference type="InterPro" id="IPR050903">
    <property type="entry name" value="Bact_Chemotaxis_MeTrfase"/>
</dbReference>
<dbReference type="Gene3D" id="3.30.450.40">
    <property type="match status" value="1"/>
</dbReference>
<evidence type="ECO:0000256" key="2">
    <source>
        <dbReference type="SAM" id="Coils"/>
    </source>
</evidence>
<dbReference type="Pfam" id="PF07730">
    <property type="entry name" value="HisKA_3"/>
    <property type="match status" value="1"/>
</dbReference>
<dbReference type="InterPro" id="IPR035965">
    <property type="entry name" value="PAS-like_dom_sf"/>
</dbReference>
<dbReference type="Pfam" id="PF13185">
    <property type="entry name" value="GAF_2"/>
    <property type="match status" value="1"/>
</dbReference>
<accession>A0A538U2K9</accession>
<evidence type="ECO:0000256" key="1">
    <source>
        <dbReference type="PROSITE-ProRule" id="PRU00050"/>
    </source>
</evidence>
<dbReference type="PROSITE" id="PS50123">
    <property type="entry name" value="CHER"/>
    <property type="match status" value="1"/>
</dbReference>
<dbReference type="Pfam" id="PF13596">
    <property type="entry name" value="PAS_10"/>
    <property type="match status" value="1"/>
</dbReference>
<name>A0A538U2K9_UNCEI</name>
<keyword evidence="1" id="KW-0145">Chemotaxis</keyword>
<dbReference type="Gene3D" id="3.30.565.10">
    <property type="entry name" value="Histidine kinase-like ATPase, C-terminal domain"/>
    <property type="match status" value="1"/>
</dbReference>
<dbReference type="InterPro" id="IPR000700">
    <property type="entry name" value="PAS-assoc_C"/>
</dbReference>
<dbReference type="Gene3D" id="3.40.50.150">
    <property type="entry name" value="Vaccinia Virus protein VP39"/>
    <property type="match status" value="1"/>
</dbReference>
<evidence type="ECO:0000259" key="4">
    <source>
        <dbReference type="PROSITE" id="PS50113"/>
    </source>
</evidence>
<dbReference type="GO" id="GO:0008757">
    <property type="term" value="F:S-adenosylmethionine-dependent methyltransferase activity"/>
    <property type="evidence" value="ECO:0007669"/>
    <property type="project" value="InterPro"/>
</dbReference>
<feature type="domain" description="CheB-type methylesterase" evidence="5">
    <location>
        <begin position="39"/>
        <end position="222"/>
    </location>
</feature>
<gene>
    <name evidence="7" type="ORF">E6K81_13655</name>
</gene>
<organism evidence="7 8">
    <name type="scientific">Eiseniibacteriota bacterium</name>
    <dbReference type="NCBI Taxonomy" id="2212470"/>
    <lineage>
        <taxon>Bacteria</taxon>
        <taxon>Candidatus Eiseniibacteriota</taxon>
    </lineage>
</organism>
<dbReference type="PANTHER" id="PTHR24422:SF27">
    <property type="entry name" value="PROTEIN-GLUTAMATE O-METHYLTRANSFERASE"/>
    <property type="match status" value="1"/>
</dbReference>
<dbReference type="SUPFAM" id="SSF52738">
    <property type="entry name" value="Methylesterase CheB, C-terminal domain"/>
    <property type="match status" value="1"/>
</dbReference>
<feature type="domain" description="PAC" evidence="4">
    <location>
        <begin position="805"/>
        <end position="855"/>
    </location>
</feature>
<feature type="region of interest" description="Disordered" evidence="3">
    <location>
        <begin position="1"/>
        <end position="24"/>
    </location>
</feature>
<dbReference type="GO" id="GO:0006935">
    <property type="term" value="P:chemotaxis"/>
    <property type="evidence" value="ECO:0007669"/>
    <property type="project" value="UniProtKB-UniRule"/>
</dbReference>
<dbReference type="CDD" id="cd16434">
    <property type="entry name" value="CheB-CheR_fusion"/>
    <property type="match status" value="1"/>
</dbReference>
<evidence type="ECO:0000313" key="8">
    <source>
        <dbReference type="Proteomes" id="UP000319771"/>
    </source>
</evidence>
<dbReference type="Gene3D" id="3.30.450.20">
    <property type="entry name" value="PAS domain"/>
    <property type="match status" value="1"/>
</dbReference>
<keyword evidence="2" id="KW-0175">Coiled coil</keyword>
<dbReference type="InterPro" id="IPR035909">
    <property type="entry name" value="CheB_C"/>
</dbReference>